<proteinExistence type="predicted"/>
<comment type="caution">
    <text evidence="9">The sequence shown here is derived from an EMBL/GenBank/DDBJ whole genome shotgun (WGS) entry which is preliminary data.</text>
</comment>
<dbReference type="RefSeq" id="WP_092916475.1">
    <property type="nucleotide sequence ID" value="NZ_FOZN01000002.1"/>
</dbReference>
<evidence type="ECO:0000256" key="2">
    <source>
        <dbReference type="ARBA" id="ARBA00022475"/>
    </source>
</evidence>
<evidence type="ECO:0000259" key="8">
    <source>
        <dbReference type="Pfam" id="PF13396"/>
    </source>
</evidence>
<feature type="transmembrane region" description="Helical" evidence="7">
    <location>
        <begin position="36"/>
        <end position="56"/>
    </location>
</feature>
<keyword evidence="3 7" id="KW-0812">Transmembrane</keyword>
<keyword evidence="4 7" id="KW-1133">Transmembrane helix</keyword>
<keyword evidence="5 7" id="KW-0472">Membrane</keyword>
<dbReference type="AlphaFoldDB" id="A0AA94HLJ9"/>
<evidence type="ECO:0000256" key="1">
    <source>
        <dbReference type="ARBA" id="ARBA00004651"/>
    </source>
</evidence>
<feature type="domain" description="Cardiolipin synthase N-terminal" evidence="8">
    <location>
        <begin position="13"/>
        <end position="57"/>
    </location>
</feature>
<evidence type="ECO:0000256" key="6">
    <source>
        <dbReference type="SAM" id="MobiDB-lite"/>
    </source>
</evidence>
<dbReference type="EMBL" id="FOZN01000002">
    <property type="protein sequence ID" value="SFS07447.1"/>
    <property type="molecule type" value="Genomic_DNA"/>
</dbReference>
<feature type="transmembrane region" description="Helical" evidence="7">
    <location>
        <begin position="6"/>
        <end position="24"/>
    </location>
</feature>
<evidence type="ECO:0000313" key="10">
    <source>
        <dbReference type="Proteomes" id="UP000198506"/>
    </source>
</evidence>
<evidence type="ECO:0000256" key="7">
    <source>
        <dbReference type="SAM" id="Phobius"/>
    </source>
</evidence>
<dbReference type="InterPro" id="IPR027379">
    <property type="entry name" value="CLS_N"/>
</dbReference>
<evidence type="ECO:0000256" key="3">
    <source>
        <dbReference type="ARBA" id="ARBA00022692"/>
    </source>
</evidence>
<name>A0AA94HLJ9_9MICO</name>
<evidence type="ECO:0000313" key="9">
    <source>
        <dbReference type="EMBL" id="SFS07447.1"/>
    </source>
</evidence>
<accession>A0AA94HLJ9</accession>
<gene>
    <name evidence="9" type="ORF">SAMN04487783_0961</name>
</gene>
<keyword evidence="2" id="KW-1003">Cell membrane</keyword>
<feature type="compositionally biased region" description="Basic and acidic residues" evidence="6">
    <location>
        <begin position="153"/>
        <end position="168"/>
    </location>
</feature>
<evidence type="ECO:0000256" key="5">
    <source>
        <dbReference type="ARBA" id="ARBA00023136"/>
    </source>
</evidence>
<dbReference type="GO" id="GO:0005886">
    <property type="term" value="C:plasma membrane"/>
    <property type="evidence" value="ECO:0007669"/>
    <property type="project" value="UniProtKB-SubCell"/>
</dbReference>
<keyword evidence="10" id="KW-1185">Reference proteome</keyword>
<organism evidence="9 10">
    <name type="scientific">Agrococcus baldri</name>
    <dbReference type="NCBI Taxonomy" id="153730"/>
    <lineage>
        <taxon>Bacteria</taxon>
        <taxon>Bacillati</taxon>
        <taxon>Actinomycetota</taxon>
        <taxon>Actinomycetes</taxon>
        <taxon>Micrococcales</taxon>
        <taxon>Microbacteriaceae</taxon>
        <taxon>Agrococcus</taxon>
    </lineage>
</organism>
<reference evidence="9 10" key="1">
    <citation type="submission" date="2016-10" db="EMBL/GenBank/DDBJ databases">
        <authorList>
            <person name="Varghese N."/>
            <person name="Submissions S."/>
        </authorList>
    </citation>
    <scope>NUCLEOTIDE SEQUENCE [LARGE SCALE GENOMIC DNA]</scope>
    <source>
        <strain evidence="9 10">IAM 15147</strain>
    </source>
</reference>
<evidence type="ECO:0000256" key="4">
    <source>
        <dbReference type="ARBA" id="ARBA00022989"/>
    </source>
</evidence>
<dbReference type="Proteomes" id="UP000198506">
    <property type="component" value="Unassembled WGS sequence"/>
</dbReference>
<sequence>MRWIITGGILALVVTVYALVDLTVTDDRRIRHLNRVLWVVLIVVLPVIGAAAWLAWGKGPRASAPPMAPDDDPSFSRSTTVSDEETDRRIADLEAQLAALDDEDFGAAPEAERPAPPAASPEPRAPEQRPAPKPKPKRGAKPDAGAAEDDVDGEGHRATGDGGDSARA</sequence>
<protein>
    <submittedName>
        <fullName evidence="9">Phospholipase_D-nuclease N-terminal</fullName>
    </submittedName>
</protein>
<dbReference type="Pfam" id="PF13396">
    <property type="entry name" value="PLDc_N"/>
    <property type="match status" value="1"/>
</dbReference>
<comment type="subcellular location">
    <subcellularLocation>
        <location evidence="1">Cell membrane</location>
        <topology evidence="1">Multi-pass membrane protein</topology>
    </subcellularLocation>
</comment>
<feature type="region of interest" description="Disordered" evidence="6">
    <location>
        <begin position="61"/>
        <end position="168"/>
    </location>
</feature>